<evidence type="ECO:0000313" key="3">
    <source>
        <dbReference type="Proteomes" id="UP000760545"/>
    </source>
</evidence>
<dbReference type="EMBL" id="JAAVJS010000022">
    <property type="protein sequence ID" value="NJX16548.1"/>
    <property type="molecule type" value="Genomic_DNA"/>
</dbReference>
<proteinExistence type="predicted"/>
<reference evidence="2 3" key="1">
    <citation type="submission" date="2020-03" db="EMBL/GenBank/DDBJ databases">
        <title>Tamlana sp. nov, isolated from XXX.</title>
        <authorList>
            <person name="Cao W.R."/>
        </authorList>
    </citation>
    <scope>NUCLEOTIDE SEQUENCE [LARGE SCALE GENOMIC DNA]</scope>
    <source>
        <strain evidence="2 3">HST1-43</strain>
    </source>
</reference>
<feature type="signal peptide" evidence="1">
    <location>
        <begin position="1"/>
        <end position="21"/>
    </location>
</feature>
<name>A0ABX1DHQ3_9FLAO</name>
<keyword evidence="1" id="KW-0732">Signal</keyword>
<accession>A0ABX1DHQ3</accession>
<protein>
    <submittedName>
        <fullName evidence="2">Uncharacterized protein</fullName>
    </submittedName>
</protein>
<organism evidence="2 3">
    <name type="scientific">Tamlana crocina</name>
    <dbReference type="NCBI Taxonomy" id="393006"/>
    <lineage>
        <taxon>Bacteria</taxon>
        <taxon>Pseudomonadati</taxon>
        <taxon>Bacteroidota</taxon>
        <taxon>Flavobacteriia</taxon>
        <taxon>Flavobacteriales</taxon>
        <taxon>Flavobacteriaceae</taxon>
        <taxon>Tamlana</taxon>
    </lineage>
</organism>
<keyword evidence="3" id="KW-1185">Reference proteome</keyword>
<gene>
    <name evidence="2" type="ORF">HC176_13725</name>
</gene>
<dbReference type="Proteomes" id="UP000760545">
    <property type="component" value="Unassembled WGS sequence"/>
</dbReference>
<dbReference type="RefSeq" id="WP_167919228.1">
    <property type="nucleotide sequence ID" value="NZ_JAAVJS010000022.1"/>
</dbReference>
<sequence>MNIFKTSLFTLALLFSFGGFAQEQAAVTETKMDKKTYYQKRAEEDAKFEQQFNAETKTEEEQFWKEQKAYEKNLKKKDRQAYKAYIKGKRDAYAEHYEHCNHHCHHSDHYYNHASFYYYRHDRYYHRPHYRSGINTRVSIGTPSIRLGAF</sequence>
<feature type="chain" id="PRO_5046010892" evidence="1">
    <location>
        <begin position="22"/>
        <end position="150"/>
    </location>
</feature>
<comment type="caution">
    <text evidence="2">The sequence shown here is derived from an EMBL/GenBank/DDBJ whole genome shotgun (WGS) entry which is preliminary data.</text>
</comment>
<evidence type="ECO:0000313" key="2">
    <source>
        <dbReference type="EMBL" id="NJX16548.1"/>
    </source>
</evidence>
<evidence type="ECO:0000256" key="1">
    <source>
        <dbReference type="SAM" id="SignalP"/>
    </source>
</evidence>